<evidence type="ECO:0000313" key="11">
    <source>
        <dbReference type="Proteomes" id="UP000198858"/>
    </source>
</evidence>
<protein>
    <recommendedName>
        <fullName evidence="8 9">1,4-dihydroxy-2-naphthoate octaprenyltransferase</fullName>
        <shortName evidence="8">DHNA-octaprenyltransferase</shortName>
        <ecNumber evidence="8 9">2.5.1.74</ecNumber>
    </recommendedName>
</protein>
<feature type="transmembrane region" description="Helical" evidence="8">
    <location>
        <begin position="152"/>
        <end position="171"/>
    </location>
</feature>
<feature type="transmembrane region" description="Helical" evidence="8">
    <location>
        <begin position="20"/>
        <end position="45"/>
    </location>
</feature>
<dbReference type="EC" id="2.5.1.74" evidence="8 9"/>
<dbReference type="GO" id="GO:0005886">
    <property type="term" value="C:plasma membrane"/>
    <property type="evidence" value="ECO:0007669"/>
    <property type="project" value="UniProtKB-SubCell"/>
</dbReference>
<evidence type="ECO:0000256" key="9">
    <source>
        <dbReference type="NCBIfam" id="TIGR00751"/>
    </source>
</evidence>
<comment type="subcellular location">
    <subcellularLocation>
        <location evidence="8">Cell membrane</location>
        <topology evidence="8">Multi-pass membrane protein</topology>
    </subcellularLocation>
    <subcellularLocation>
        <location evidence="1">Membrane</location>
        <topology evidence="1">Multi-pass membrane protein</topology>
    </subcellularLocation>
</comment>
<dbReference type="GO" id="GO:0042371">
    <property type="term" value="P:vitamin K biosynthetic process"/>
    <property type="evidence" value="ECO:0007669"/>
    <property type="project" value="TreeGrafter"/>
</dbReference>
<sequence>MSNFTSWISAARLRTLPLSISGIIVGSSIAAHTGYFDIAIFSLALGTTLGLQILSNFANDYGDGVKGTDNEDRIGPARAIQSGLITQKEMKMGMVITAVCTLFLAILLIYASFSSEQLLSALIFFLLGVAAIVAAIKYTVGNSAYGYRGMGDIFVFIFFGLVAVYGSYYLYSHDHEIISIFPAISIGLLSVAVLNLNNLRDRISDKKANKITLVVKLGEKKAKTYHYILIFGALFCFLIYSVITALDLNDFIYVLAFIPLIFHLLRVGNNKDPKLLDPELKIVALSTFGISLLFALGLIW</sequence>
<comment type="pathway">
    <text evidence="8">Quinol/quinone metabolism; menaquinone biosynthesis; menaquinol from 1,4-dihydroxy-2-naphthoate: step 1/2.</text>
</comment>
<feature type="transmembrane region" description="Helical" evidence="8">
    <location>
        <begin position="92"/>
        <end position="113"/>
    </location>
</feature>
<evidence type="ECO:0000256" key="6">
    <source>
        <dbReference type="ARBA" id="ARBA00022989"/>
    </source>
</evidence>
<dbReference type="NCBIfam" id="TIGR00751">
    <property type="entry name" value="menA"/>
    <property type="match status" value="1"/>
</dbReference>
<dbReference type="HAMAP" id="MF_01937">
    <property type="entry name" value="MenA_1"/>
    <property type="match status" value="1"/>
</dbReference>
<keyword evidence="7 8" id="KW-0472">Membrane</keyword>
<feature type="transmembrane region" description="Helical" evidence="8">
    <location>
        <begin position="280"/>
        <end position="299"/>
    </location>
</feature>
<dbReference type="EMBL" id="LT629745">
    <property type="protein sequence ID" value="SDS16501.1"/>
    <property type="molecule type" value="Genomic_DNA"/>
</dbReference>
<reference evidence="10 11" key="1">
    <citation type="submission" date="2016-10" db="EMBL/GenBank/DDBJ databases">
        <authorList>
            <person name="Varghese N."/>
            <person name="Submissions S."/>
        </authorList>
    </citation>
    <scope>NUCLEOTIDE SEQUENCE [LARGE SCALE GENOMIC DNA]</scope>
    <source>
        <strain evidence="10 11">Mar_2010_102</strain>
    </source>
</reference>
<dbReference type="PANTHER" id="PTHR13929">
    <property type="entry name" value="1,4-DIHYDROXY-2-NAPHTHOATE OCTAPRENYLTRANSFERASE"/>
    <property type="match status" value="1"/>
</dbReference>
<evidence type="ECO:0000256" key="4">
    <source>
        <dbReference type="ARBA" id="ARBA00022679"/>
    </source>
</evidence>
<keyword evidence="3 8" id="KW-1003">Cell membrane</keyword>
<keyword evidence="6 8" id="KW-1133">Transmembrane helix</keyword>
<dbReference type="STRING" id="1250231.SAMN04488552_2315"/>
<dbReference type="InterPro" id="IPR026046">
    <property type="entry name" value="UBIAD1"/>
</dbReference>
<dbReference type="Gene3D" id="1.10.357.140">
    <property type="entry name" value="UbiA prenyltransferase"/>
    <property type="match status" value="1"/>
</dbReference>
<evidence type="ECO:0000256" key="7">
    <source>
        <dbReference type="ARBA" id="ARBA00023136"/>
    </source>
</evidence>
<gene>
    <name evidence="8" type="primary">menA</name>
    <name evidence="10" type="ORF">SAMN04488552_2315</name>
</gene>
<evidence type="ECO:0000256" key="1">
    <source>
        <dbReference type="ARBA" id="ARBA00004141"/>
    </source>
</evidence>
<comment type="function">
    <text evidence="8">Conversion of 1,4-dihydroxy-2-naphthoate (DHNA) to demethylmenaquinone (DMK).</text>
</comment>
<dbReference type="InterPro" id="IPR000537">
    <property type="entry name" value="UbiA_prenyltransferase"/>
</dbReference>
<evidence type="ECO:0000256" key="3">
    <source>
        <dbReference type="ARBA" id="ARBA00022475"/>
    </source>
</evidence>
<proteinExistence type="inferred from homology"/>
<keyword evidence="4 8" id="KW-0808">Transferase</keyword>
<dbReference type="Proteomes" id="UP000198858">
    <property type="component" value="Chromosome I"/>
</dbReference>
<dbReference type="InterPro" id="IPR044878">
    <property type="entry name" value="UbiA_sf"/>
</dbReference>
<keyword evidence="11" id="KW-1185">Reference proteome</keyword>
<comment type="similarity">
    <text evidence="8">Belongs to the MenA family. Type 1 subfamily.</text>
</comment>
<dbReference type="GO" id="GO:0046428">
    <property type="term" value="F:1,4-dihydroxy-2-naphthoate polyprenyltransferase activity"/>
    <property type="evidence" value="ECO:0007669"/>
    <property type="project" value="UniProtKB-UniRule"/>
</dbReference>
<evidence type="ECO:0000313" key="10">
    <source>
        <dbReference type="EMBL" id="SDS16501.1"/>
    </source>
</evidence>
<evidence type="ECO:0000256" key="2">
    <source>
        <dbReference type="ARBA" id="ARBA00022428"/>
    </source>
</evidence>
<dbReference type="AlphaFoldDB" id="A0A1H1PYS0"/>
<organism evidence="10 11">
    <name type="scientific">Christiangramia echinicola</name>
    <dbReference type="NCBI Taxonomy" id="279359"/>
    <lineage>
        <taxon>Bacteria</taxon>
        <taxon>Pseudomonadati</taxon>
        <taxon>Bacteroidota</taxon>
        <taxon>Flavobacteriia</taxon>
        <taxon>Flavobacteriales</taxon>
        <taxon>Flavobacteriaceae</taxon>
        <taxon>Christiangramia</taxon>
    </lineage>
</organism>
<feature type="transmembrane region" description="Helical" evidence="8">
    <location>
        <begin position="225"/>
        <end position="245"/>
    </location>
</feature>
<dbReference type="RefSeq" id="WP_026933905.1">
    <property type="nucleotide sequence ID" value="NZ_LT629745.1"/>
</dbReference>
<evidence type="ECO:0000256" key="5">
    <source>
        <dbReference type="ARBA" id="ARBA00022692"/>
    </source>
</evidence>
<feature type="transmembrane region" description="Helical" evidence="8">
    <location>
        <begin position="251"/>
        <end position="268"/>
    </location>
</feature>
<dbReference type="PIRSF" id="PIRSF005355">
    <property type="entry name" value="UBIAD1"/>
    <property type="match status" value="1"/>
</dbReference>
<dbReference type="GO" id="GO:0009234">
    <property type="term" value="P:menaquinone biosynthetic process"/>
    <property type="evidence" value="ECO:0007669"/>
    <property type="project" value="UniProtKB-UniRule"/>
</dbReference>
<dbReference type="InterPro" id="IPR004657">
    <property type="entry name" value="MenA"/>
</dbReference>
<dbReference type="Pfam" id="PF01040">
    <property type="entry name" value="UbiA"/>
    <property type="match status" value="1"/>
</dbReference>
<feature type="transmembrane region" description="Helical" evidence="8">
    <location>
        <begin position="119"/>
        <end position="140"/>
    </location>
</feature>
<dbReference type="UniPathway" id="UPA00079">
    <property type="reaction ID" value="UER00168"/>
</dbReference>
<keyword evidence="5 8" id="KW-0812">Transmembrane</keyword>
<name>A0A1H1PYS0_9FLAO</name>
<keyword evidence="2 8" id="KW-0474">Menaquinone biosynthesis</keyword>
<comment type="catalytic activity">
    <reaction evidence="8">
        <text>an all-trans-polyprenyl diphosphate + 1,4-dihydroxy-2-naphthoate + H(+) = a 2-demethylmenaquinol + CO2 + diphosphate</text>
        <dbReference type="Rhea" id="RHEA:26478"/>
        <dbReference type="Rhea" id="RHEA-COMP:9563"/>
        <dbReference type="Rhea" id="RHEA-COMP:9564"/>
        <dbReference type="ChEBI" id="CHEBI:11173"/>
        <dbReference type="ChEBI" id="CHEBI:15378"/>
        <dbReference type="ChEBI" id="CHEBI:16526"/>
        <dbReference type="ChEBI" id="CHEBI:33019"/>
        <dbReference type="ChEBI" id="CHEBI:55437"/>
        <dbReference type="ChEBI" id="CHEBI:58914"/>
        <dbReference type="EC" id="2.5.1.74"/>
    </reaction>
</comment>
<dbReference type="CDD" id="cd13962">
    <property type="entry name" value="PT_UbiA_UBIAD1"/>
    <property type="match status" value="1"/>
</dbReference>
<dbReference type="PANTHER" id="PTHR13929:SF0">
    <property type="entry name" value="UBIA PRENYLTRANSFERASE DOMAIN-CONTAINING PROTEIN 1"/>
    <property type="match status" value="1"/>
</dbReference>
<evidence type="ECO:0000256" key="8">
    <source>
        <dbReference type="HAMAP-Rule" id="MF_01937"/>
    </source>
</evidence>
<feature type="transmembrane region" description="Helical" evidence="8">
    <location>
        <begin position="177"/>
        <end position="197"/>
    </location>
</feature>
<accession>A0A1H1PYS0</accession>